<organism evidence="1">
    <name type="scientific">viral metagenome</name>
    <dbReference type="NCBI Taxonomy" id="1070528"/>
    <lineage>
        <taxon>unclassified sequences</taxon>
        <taxon>metagenomes</taxon>
        <taxon>organismal metagenomes</taxon>
    </lineage>
</organism>
<name>A0A6C0IVZ2_9ZZZZ</name>
<proteinExistence type="predicted"/>
<dbReference type="EMBL" id="MN740264">
    <property type="protein sequence ID" value="QHT96700.1"/>
    <property type="molecule type" value="Genomic_DNA"/>
</dbReference>
<sequence length="69" mass="7658">MINHISANFSSITGDNKFMNISPTLNSKLLLTNRINKGLPVYNGGLGENPLETPEYLIKCIQNNIIQII</sequence>
<accession>A0A6C0IVZ2</accession>
<reference evidence="1" key="1">
    <citation type="journal article" date="2020" name="Nature">
        <title>Giant virus diversity and host interactions through global metagenomics.</title>
        <authorList>
            <person name="Schulz F."/>
            <person name="Roux S."/>
            <person name="Paez-Espino D."/>
            <person name="Jungbluth S."/>
            <person name="Walsh D.A."/>
            <person name="Denef V.J."/>
            <person name="McMahon K.D."/>
            <person name="Konstantinidis K.T."/>
            <person name="Eloe-Fadrosh E.A."/>
            <person name="Kyrpides N.C."/>
            <person name="Woyke T."/>
        </authorList>
    </citation>
    <scope>NUCLEOTIDE SEQUENCE</scope>
    <source>
        <strain evidence="1">GVMAG-M-3300024302-11</strain>
    </source>
</reference>
<dbReference type="AlphaFoldDB" id="A0A6C0IVZ2"/>
<protein>
    <submittedName>
        <fullName evidence="1">Uncharacterized protein</fullName>
    </submittedName>
</protein>
<evidence type="ECO:0000313" key="1">
    <source>
        <dbReference type="EMBL" id="QHT96700.1"/>
    </source>
</evidence>